<keyword evidence="1 7" id="KW-0645">Protease</keyword>
<organism evidence="9 10">
    <name type="scientific">Anopheles farauti</name>
    <dbReference type="NCBI Taxonomy" id="69004"/>
    <lineage>
        <taxon>Eukaryota</taxon>
        <taxon>Metazoa</taxon>
        <taxon>Ecdysozoa</taxon>
        <taxon>Arthropoda</taxon>
        <taxon>Hexapoda</taxon>
        <taxon>Insecta</taxon>
        <taxon>Pterygota</taxon>
        <taxon>Neoptera</taxon>
        <taxon>Endopterygota</taxon>
        <taxon>Diptera</taxon>
        <taxon>Nematocera</taxon>
        <taxon>Culicoidea</taxon>
        <taxon>Culicidae</taxon>
        <taxon>Anophelinae</taxon>
        <taxon>Anopheles</taxon>
    </lineage>
</organism>
<dbReference type="InterPro" id="IPR009003">
    <property type="entry name" value="Peptidase_S1_PA"/>
</dbReference>
<keyword evidence="3 7" id="KW-0378">Hydrolase</keyword>
<dbReference type="GO" id="GO:0007586">
    <property type="term" value="P:digestion"/>
    <property type="evidence" value="ECO:0007669"/>
    <property type="project" value="UniProtKB-KW"/>
</dbReference>
<dbReference type="STRING" id="69004.A0A182QWI3"/>
<dbReference type="InterPro" id="IPR018114">
    <property type="entry name" value="TRYPSIN_HIS"/>
</dbReference>
<evidence type="ECO:0000259" key="8">
    <source>
        <dbReference type="PROSITE" id="PS50240"/>
    </source>
</evidence>
<dbReference type="PROSITE" id="PS00134">
    <property type="entry name" value="TRYPSIN_HIS"/>
    <property type="match status" value="1"/>
</dbReference>
<sequence length="306" mass="32918">MALYFSLLSRQLHQYEVLCFRSKVSLKMRPVFVILALCVAGAYSDEASDAWNSRQRRVKAETAPGVKKPEKLSGRIVGGTAVHDPIPYLLSLRDGGNHICGASIIAPRHALSAAHCQQPPSDVDRLTVLGGTIERTNDASGIVLQVDKYVSHKRFNPRTFANDIAILRVTTSFLDHPRLAVIPLAPTTYKLKVNSFVSVSGWGLTGAEQDLAPTLLTVQIPVMGMAKCVAQWSPVPIARTAICAGQVGRDSCNGDSGGPLVQDDVLVGLVSWGADDCGSAYPGIYTYVANKAMAAFIEKTIEETQP</sequence>
<dbReference type="VEuPathDB" id="VectorBase:AFAF018271"/>
<dbReference type="InterPro" id="IPR050430">
    <property type="entry name" value="Peptidase_S1"/>
</dbReference>
<evidence type="ECO:0000256" key="2">
    <source>
        <dbReference type="ARBA" id="ARBA00022757"/>
    </source>
</evidence>
<feature type="domain" description="Peptidase S1" evidence="8">
    <location>
        <begin position="76"/>
        <end position="302"/>
    </location>
</feature>
<evidence type="ECO:0000256" key="5">
    <source>
        <dbReference type="ARBA" id="ARBA00023157"/>
    </source>
</evidence>
<keyword evidence="5" id="KW-1015">Disulfide bond</keyword>
<dbReference type="PROSITE" id="PS50240">
    <property type="entry name" value="TRYPSIN_DOM"/>
    <property type="match status" value="1"/>
</dbReference>
<reference evidence="10" key="1">
    <citation type="submission" date="2014-01" db="EMBL/GenBank/DDBJ databases">
        <title>The Genome Sequence of Anopheles farauti FAR1 (V2).</title>
        <authorList>
            <consortium name="The Broad Institute Genomics Platform"/>
            <person name="Neafsey D.E."/>
            <person name="Besansky N."/>
            <person name="Howell P."/>
            <person name="Walton C."/>
            <person name="Young S.K."/>
            <person name="Zeng Q."/>
            <person name="Gargeya S."/>
            <person name="Fitzgerald M."/>
            <person name="Haas B."/>
            <person name="Abouelleil A."/>
            <person name="Allen A.W."/>
            <person name="Alvarado L."/>
            <person name="Arachchi H.M."/>
            <person name="Berlin A.M."/>
            <person name="Chapman S.B."/>
            <person name="Gainer-Dewar J."/>
            <person name="Goldberg J."/>
            <person name="Griggs A."/>
            <person name="Gujja S."/>
            <person name="Hansen M."/>
            <person name="Howarth C."/>
            <person name="Imamovic A."/>
            <person name="Ireland A."/>
            <person name="Larimer J."/>
            <person name="McCowan C."/>
            <person name="Murphy C."/>
            <person name="Pearson M."/>
            <person name="Poon T.W."/>
            <person name="Priest M."/>
            <person name="Roberts A."/>
            <person name="Saif S."/>
            <person name="Shea T."/>
            <person name="Sisk P."/>
            <person name="Sykes S."/>
            <person name="Wortman J."/>
            <person name="Nusbaum C."/>
            <person name="Birren B."/>
        </authorList>
    </citation>
    <scope>NUCLEOTIDE SEQUENCE [LARGE SCALE GENOMIC DNA]</scope>
    <source>
        <strain evidence="10">FAR1</strain>
    </source>
</reference>
<dbReference type="GO" id="GO:0004252">
    <property type="term" value="F:serine-type endopeptidase activity"/>
    <property type="evidence" value="ECO:0007669"/>
    <property type="project" value="InterPro"/>
</dbReference>
<dbReference type="SMART" id="SM00020">
    <property type="entry name" value="Tryp_SPc"/>
    <property type="match status" value="1"/>
</dbReference>
<dbReference type="InterPro" id="IPR043504">
    <property type="entry name" value="Peptidase_S1_PA_chymotrypsin"/>
</dbReference>
<accession>A0A182QWI3</accession>
<evidence type="ECO:0000313" key="9">
    <source>
        <dbReference type="EnsemblMetazoa" id="AFAF018271-PA"/>
    </source>
</evidence>
<dbReference type="InterPro" id="IPR033116">
    <property type="entry name" value="TRYPSIN_SER"/>
</dbReference>
<dbReference type="PANTHER" id="PTHR24276:SF91">
    <property type="entry name" value="AT26814P-RELATED"/>
    <property type="match status" value="1"/>
</dbReference>
<dbReference type="InterPro" id="IPR001314">
    <property type="entry name" value="Peptidase_S1A"/>
</dbReference>
<evidence type="ECO:0000256" key="3">
    <source>
        <dbReference type="ARBA" id="ARBA00022801"/>
    </source>
</evidence>
<keyword evidence="2" id="KW-0222">Digestion</keyword>
<dbReference type="PRINTS" id="PR00722">
    <property type="entry name" value="CHYMOTRYPSIN"/>
</dbReference>
<dbReference type="Pfam" id="PF00089">
    <property type="entry name" value="Trypsin"/>
    <property type="match status" value="1"/>
</dbReference>
<comment type="similarity">
    <text evidence="6">Belongs to the peptidase S1 family. CLIP subfamily.</text>
</comment>
<dbReference type="EnsemblMetazoa" id="AFAF018271-RA">
    <property type="protein sequence ID" value="AFAF018271-PA"/>
    <property type="gene ID" value="AFAF018271"/>
</dbReference>
<reference evidence="9" key="2">
    <citation type="submission" date="2020-05" db="UniProtKB">
        <authorList>
            <consortium name="EnsemblMetazoa"/>
        </authorList>
    </citation>
    <scope>IDENTIFICATION</scope>
    <source>
        <strain evidence="9">FAR1</strain>
    </source>
</reference>
<dbReference type="Gene3D" id="2.40.10.10">
    <property type="entry name" value="Trypsin-like serine proteases"/>
    <property type="match status" value="1"/>
</dbReference>
<evidence type="ECO:0000256" key="1">
    <source>
        <dbReference type="ARBA" id="ARBA00022670"/>
    </source>
</evidence>
<keyword evidence="10" id="KW-1185">Reference proteome</keyword>
<dbReference type="InterPro" id="IPR001254">
    <property type="entry name" value="Trypsin_dom"/>
</dbReference>
<name>A0A182QWI3_9DIPT</name>
<dbReference type="AlphaFoldDB" id="A0A182QWI3"/>
<evidence type="ECO:0000256" key="7">
    <source>
        <dbReference type="RuleBase" id="RU363034"/>
    </source>
</evidence>
<evidence type="ECO:0000256" key="4">
    <source>
        <dbReference type="ARBA" id="ARBA00022825"/>
    </source>
</evidence>
<dbReference type="Proteomes" id="UP000075886">
    <property type="component" value="Unassembled WGS sequence"/>
</dbReference>
<dbReference type="PROSITE" id="PS00135">
    <property type="entry name" value="TRYPSIN_SER"/>
    <property type="match status" value="1"/>
</dbReference>
<proteinExistence type="inferred from homology"/>
<dbReference type="GO" id="GO:0006508">
    <property type="term" value="P:proteolysis"/>
    <property type="evidence" value="ECO:0007669"/>
    <property type="project" value="UniProtKB-KW"/>
</dbReference>
<protein>
    <recommendedName>
        <fullName evidence="8">Peptidase S1 domain-containing protein</fullName>
    </recommendedName>
</protein>
<evidence type="ECO:0000256" key="6">
    <source>
        <dbReference type="ARBA" id="ARBA00024195"/>
    </source>
</evidence>
<dbReference type="PANTHER" id="PTHR24276">
    <property type="entry name" value="POLYSERASE-RELATED"/>
    <property type="match status" value="1"/>
</dbReference>
<keyword evidence="4 7" id="KW-0720">Serine protease</keyword>
<evidence type="ECO:0000313" key="10">
    <source>
        <dbReference type="Proteomes" id="UP000075886"/>
    </source>
</evidence>
<dbReference type="CDD" id="cd00190">
    <property type="entry name" value="Tryp_SPc"/>
    <property type="match status" value="1"/>
</dbReference>
<dbReference type="EMBL" id="AXCN02001509">
    <property type="status" value="NOT_ANNOTATED_CDS"/>
    <property type="molecule type" value="Genomic_DNA"/>
</dbReference>
<dbReference type="SUPFAM" id="SSF50494">
    <property type="entry name" value="Trypsin-like serine proteases"/>
    <property type="match status" value="1"/>
</dbReference>